<proteinExistence type="predicted"/>
<gene>
    <name evidence="1" type="ORF">WKI68_09055</name>
</gene>
<evidence type="ECO:0000313" key="1">
    <source>
        <dbReference type="EMBL" id="MEJ8641586.1"/>
    </source>
</evidence>
<protein>
    <submittedName>
        <fullName evidence="1">Uncharacterized protein</fullName>
    </submittedName>
</protein>
<organism evidence="1 2">
    <name type="scientific">Streptomyces caledonius</name>
    <dbReference type="NCBI Taxonomy" id="3134107"/>
    <lineage>
        <taxon>Bacteria</taxon>
        <taxon>Bacillati</taxon>
        <taxon>Actinomycetota</taxon>
        <taxon>Actinomycetes</taxon>
        <taxon>Kitasatosporales</taxon>
        <taxon>Streptomycetaceae</taxon>
        <taxon>Streptomyces</taxon>
    </lineage>
</organism>
<sequence>MTFDEEWADAKQSVTVTTAGGSSHDLVVTQDDLGAVGHEAFIVHGQLRKKADMAGTGATARAAAEGSARNLAMGSELSVTLSTWDSQVKTVLQMYAHISNHLDFSKKAHANDDEAIAASLRHRNGSAMSVSDIQRYVK</sequence>
<accession>A0ABU8U245</accession>
<keyword evidence="2" id="KW-1185">Reference proteome</keyword>
<dbReference type="Proteomes" id="UP001382904">
    <property type="component" value="Unassembled WGS sequence"/>
</dbReference>
<dbReference type="EMBL" id="JBBKAM010000002">
    <property type="protein sequence ID" value="MEJ8641586.1"/>
    <property type="molecule type" value="Genomic_DNA"/>
</dbReference>
<reference evidence="1 2" key="1">
    <citation type="submission" date="2024-03" db="EMBL/GenBank/DDBJ databases">
        <title>Novel Streptomyces species of biotechnological and ecological value are a feature of Machair soil.</title>
        <authorList>
            <person name="Prole J.R."/>
            <person name="Goodfellow M."/>
            <person name="Allenby N."/>
            <person name="Ward A.C."/>
        </authorList>
    </citation>
    <scope>NUCLEOTIDE SEQUENCE [LARGE SCALE GENOMIC DNA]</scope>
    <source>
        <strain evidence="1 2">MS1.HAVA.3</strain>
    </source>
</reference>
<comment type="caution">
    <text evidence="1">The sequence shown here is derived from an EMBL/GenBank/DDBJ whole genome shotgun (WGS) entry which is preliminary data.</text>
</comment>
<name>A0ABU8U245_9ACTN</name>
<evidence type="ECO:0000313" key="2">
    <source>
        <dbReference type="Proteomes" id="UP001382904"/>
    </source>
</evidence>